<organism evidence="2 3">
    <name type="scientific">Sphingomonas zeae</name>
    <dbReference type="NCBI Taxonomy" id="1646122"/>
    <lineage>
        <taxon>Bacteria</taxon>
        <taxon>Pseudomonadati</taxon>
        <taxon>Pseudomonadota</taxon>
        <taxon>Alphaproteobacteria</taxon>
        <taxon>Sphingomonadales</taxon>
        <taxon>Sphingomonadaceae</taxon>
        <taxon>Sphingomonas</taxon>
    </lineage>
</organism>
<feature type="signal peptide" evidence="1">
    <location>
        <begin position="1"/>
        <end position="22"/>
    </location>
</feature>
<keyword evidence="1" id="KW-0732">Signal</keyword>
<dbReference type="Proteomes" id="UP000536441">
    <property type="component" value="Unassembled WGS sequence"/>
</dbReference>
<gene>
    <name evidence="2" type="ORF">HP438_10310</name>
</gene>
<protein>
    <recommendedName>
        <fullName evidence="4">Secreted protein</fullName>
    </recommendedName>
</protein>
<comment type="caution">
    <text evidence="2">The sequence shown here is derived from an EMBL/GenBank/DDBJ whole genome shotgun (WGS) entry which is preliminary data.</text>
</comment>
<keyword evidence="3" id="KW-1185">Reference proteome</keyword>
<dbReference type="EMBL" id="JABMCH010000063">
    <property type="protein sequence ID" value="NUU47367.1"/>
    <property type="molecule type" value="Genomic_DNA"/>
</dbReference>
<reference evidence="2 3" key="1">
    <citation type="submission" date="2020-05" db="EMBL/GenBank/DDBJ databases">
        <title>Genome Sequencing of Type Strains.</title>
        <authorList>
            <person name="Lemaire J.F."/>
            <person name="Inderbitzin P."/>
            <person name="Gregorio O.A."/>
            <person name="Collins S.B."/>
            <person name="Wespe N."/>
            <person name="Knight-Connoni V."/>
        </authorList>
    </citation>
    <scope>NUCLEOTIDE SEQUENCE [LARGE SCALE GENOMIC DNA]</scope>
    <source>
        <strain evidence="2 3">DSM 100049</strain>
    </source>
</reference>
<name>A0A7Y6B4M7_9SPHN</name>
<proteinExistence type="predicted"/>
<accession>A0A7Y6B4M7</accession>
<evidence type="ECO:0000313" key="2">
    <source>
        <dbReference type="EMBL" id="NUU47367.1"/>
    </source>
</evidence>
<feature type="chain" id="PRO_5031542827" description="Secreted protein" evidence="1">
    <location>
        <begin position="23"/>
        <end position="128"/>
    </location>
</feature>
<evidence type="ECO:0008006" key="4">
    <source>
        <dbReference type="Google" id="ProtNLM"/>
    </source>
</evidence>
<sequence length="128" mass="13959">MIGQSLILATALLSLGVSQASAQSTSVRRDYPSCNLAQQHRVRGQTGGSIRDIRQAHISMRANILEADIGNARKARRLAQPQAQKLWQRVEQVRRDTDAAVAKQGFLSAGEVASYDRALDMVATAICR</sequence>
<evidence type="ECO:0000313" key="3">
    <source>
        <dbReference type="Proteomes" id="UP000536441"/>
    </source>
</evidence>
<dbReference type="AlphaFoldDB" id="A0A7Y6B4M7"/>
<evidence type="ECO:0000256" key="1">
    <source>
        <dbReference type="SAM" id="SignalP"/>
    </source>
</evidence>